<evidence type="ECO:0000256" key="1">
    <source>
        <dbReference type="ARBA" id="ARBA00023015"/>
    </source>
</evidence>
<dbReference type="PANTHER" id="PTHR11019:SF159">
    <property type="entry name" value="TRANSCRIPTIONAL REGULATOR-RELATED"/>
    <property type="match status" value="1"/>
</dbReference>
<evidence type="ECO:0000313" key="6">
    <source>
        <dbReference type="Proteomes" id="UP000243502"/>
    </source>
</evidence>
<sequence>MLTTAEKAADWLLSGLELRSTLFHVGQYCGDYRASTAGHQRASFHLVLHGECWLHLPPRNGQPAASTRLAEGDAVFLLHDMIHCLSPDALPPGDSEFTVRTGTMTPLEAENGTLSGNAGGVGLACGFFEYRSDLGEAIHGLLPDHIIARHDDVKLAGARVVFELIRTEAIRTGDAPSPLVNRLADLLFFYALRSVASADDFAPGLWSVMRRSEFAPLVNAIIEHPAQEWTTHSMATFCHMSRARFCRQFAEVSGQPPAQFLAMLRMKVAAEMLRQGASTLDAAEQVGYQSESAFAQAFRRVTGLHPGACRKERNASAAHIATSIENRVSAH</sequence>
<dbReference type="Gene3D" id="1.10.10.60">
    <property type="entry name" value="Homeodomain-like"/>
    <property type="match status" value="2"/>
</dbReference>
<dbReference type="PROSITE" id="PS01124">
    <property type="entry name" value="HTH_ARAC_FAMILY_2"/>
    <property type="match status" value="1"/>
</dbReference>
<keyword evidence="2" id="KW-0238">DNA-binding</keyword>
<evidence type="ECO:0000256" key="2">
    <source>
        <dbReference type="ARBA" id="ARBA00023125"/>
    </source>
</evidence>
<evidence type="ECO:0000256" key="3">
    <source>
        <dbReference type="ARBA" id="ARBA00023163"/>
    </source>
</evidence>
<dbReference type="SUPFAM" id="SSF46689">
    <property type="entry name" value="Homeodomain-like"/>
    <property type="match status" value="2"/>
</dbReference>
<dbReference type="InterPro" id="IPR009057">
    <property type="entry name" value="Homeodomain-like_sf"/>
</dbReference>
<dbReference type="InterPro" id="IPR032783">
    <property type="entry name" value="AraC_lig"/>
</dbReference>
<dbReference type="Proteomes" id="UP000243502">
    <property type="component" value="Chromosome 3"/>
</dbReference>
<gene>
    <name evidence="5" type="ORF">C2L65_34910</name>
</gene>
<dbReference type="RefSeq" id="WP_042306146.1">
    <property type="nucleotide sequence ID" value="NZ_CP026113.1"/>
</dbReference>
<protein>
    <submittedName>
        <fullName evidence="5">AraC family transcriptional regulator</fullName>
    </submittedName>
</protein>
<dbReference type="PANTHER" id="PTHR11019">
    <property type="entry name" value="HTH-TYPE TRANSCRIPTIONAL REGULATOR NIMR"/>
    <property type="match status" value="1"/>
</dbReference>
<dbReference type="SMART" id="SM00342">
    <property type="entry name" value="HTH_ARAC"/>
    <property type="match status" value="1"/>
</dbReference>
<proteinExistence type="predicted"/>
<reference evidence="5 6" key="1">
    <citation type="submission" date="2018-01" db="EMBL/GenBank/DDBJ databases">
        <title>Species boundaries and ecological features among Paraburkholderia terrae DSMZ17804T, P. hospita DSMZ17164T and P. caribensis DSMZ13236T.</title>
        <authorList>
            <person name="Pratama A.A."/>
        </authorList>
    </citation>
    <scope>NUCLEOTIDE SEQUENCE [LARGE SCALE GENOMIC DNA]</scope>
    <source>
        <strain evidence="5 6">DSM 17804</strain>
    </source>
</reference>
<dbReference type="KEGG" id="pter:C2L65_34910"/>
<dbReference type="AlphaFoldDB" id="A0A2I8EZK6"/>
<evidence type="ECO:0000313" key="5">
    <source>
        <dbReference type="EMBL" id="AUT64822.1"/>
    </source>
</evidence>
<keyword evidence="1" id="KW-0805">Transcription regulation</keyword>
<evidence type="ECO:0000259" key="4">
    <source>
        <dbReference type="PROSITE" id="PS01124"/>
    </source>
</evidence>
<keyword evidence="3" id="KW-0804">Transcription</keyword>
<feature type="domain" description="HTH araC/xylS-type" evidence="4">
    <location>
        <begin position="215"/>
        <end position="312"/>
    </location>
</feature>
<organism evidence="5 6">
    <name type="scientific">Paraburkholderia terrae</name>
    <dbReference type="NCBI Taxonomy" id="311230"/>
    <lineage>
        <taxon>Bacteria</taxon>
        <taxon>Pseudomonadati</taxon>
        <taxon>Pseudomonadota</taxon>
        <taxon>Betaproteobacteria</taxon>
        <taxon>Burkholderiales</taxon>
        <taxon>Burkholderiaceae</taxon>
        <taxon>Paraburkholderia</taxon>
    </lineage>
</organism>
<accession>A0A2I8EZK6</accession>
<name>A0A2I8EZK6_9BURK</name>
<dbReference type="InterPro" id="IPR018060">
    <property type="entry name" value="HTH_AraC"/>
</dbReference>
<dbReference type="Pfam" id="PF12833">
    <property type="entry name" value="HTH_18"/>
    <property type="match status" value="1"/>
</dbReference>
<dbReference type="EMBL" id="CP026113">
    <property type="protein sequence ID" value="AUT64822.1"/>
    <property type="molecule type" value="Genomic_DNA"/>
</dbReference>
<dbReference type="Pfam" id="PF12852">
    <property type="entry name" value="Cupin_6"/>
    <property type="match status" value="1"/>
</dbReference>
<dbReference type="OrthoDB" id="9789899at2"/>
<dbReference type="GO" id="GO:0043565">
    <property type="term" value="F:sequence-specific DNA binding"/>
    <property type="evidence" value="ECO:0007669"/>
    <property type="project" value="InterPro"/>
</dbReference>
<dbReference type="GO" id="GO:0003700">
    <property type="term" value="F:DNA-binding transcription factor activity"/>
    <property type="evidence" value="ECO:0007669"/>
    <property type="project" value="InterPro"/>
</dbReference>